<protein>
    <submittedName>
        <fullName evidence="1">Uncharacterized protein</fullName>
    </submittedName>
</protein>
<gene>
    <name evidence="1" type="ORF">KQP88_10115</name>
</gene>
<organism evidence="1 2">
    <name type="scientific">Pseudomonas lijiangensis</name>
    <dbReference type="NCBI Taxonomy" id="2995658"/>
    <lineage>
        <taxon>Bacteria</taxon>
        <taxon>Pseudomonadati</taxon>
        <taxon>Pseudomonadota</taxon>
        <taxon>Gammaproteobacteria</taxon>
        <taxon>Pseudomonadales</taxon>
        <taxon>Pseudomonadaceae</taxon>
        <taxon>Pseudomonas</taxon>
    </lineage>
</organism>
<reference evidence="2" key="1">
    <citation type="submission" date="2021-06" db="EMBL/GenBank/DDBJ databases">
        <title>Identification of Pseudomonas cichorii causing bacterial leaf black spot of flue-cured tobacco, a new disease in China.</title>
        <authorList>
            <person name="Lu C.-H."/>
        </authorList>
    </citation>
    <scope>NUCLEOTIDE SEQUENCE [LARGE SCALE GENOMIC DNA]</scope>
    <source>
        <strain evidence="2">LJ2</strain>
    </source>
</reference>
<sequence>MIEELVLARNSIQHPDPLIFETSRYSDDALRKMPSPFFVSDREKSLIEESDGESRQWLYRPHIHITTEKFLHAISQVSALMKWLEDQGATIMHKRYLERKRQREIDAGSSPS</sequence>
<dbReference type="EMBL" id="CP076668">
    <property type="protein sequence ID" value="QWU85085.1"/>
    <property type="molecule type" value="Genomic_DNA"/>
</dbReference>
<dbReference type="RefSeq" id="WP_216705563.1">
    <property type="nucleotide sequence ID" value="NZ_CP076668.1"/>
</dbReference>
<proteinExistence type="predicted"/>
<evidence type="ECO:0000313" key="1">
    <source>
        <dbReference type="EMBL" id="QWU85085.1"/>
    </source>
</evidence>
<accession>A0ABX8HYR6</accession>
<keyword evidence="2" id="KW-1185">Reference proteome</keyword>
<evidence type="ECO:0000313" key="2">
    <source>
        <dbReference type="Proteomes" id="UP000683401"/>
    </source>
</evidence>
<dbReference type="Proteomes" id="UP000683401">
    <property type="component" value="Chromosome"/>
</dbReference>
<name>A0ABX8HYR6_9PSED</name>